<keyword evidence="3" id="KW-1185">Reference proteome</keyword>
<dbReference type="InterPro" id="IPR046749">
    <property type="entry name" value="SHOCT_2"/>
</dbReference>
<dbReference type="Proteomes" id="UP001164187">
    <property type="component" value="Chromosome"/>
</dbReference>
<gene>
    <name evidence="2" type="ORF">O0R46_05510</name>
</gene>
<dbReference type="RefSeq" id="WP_269310726.1">
    <property type="nucleotide sequence ID" value="NZ_CP114052.1"/>
</dbReference>
<evidence type="ECO:0000313" key="2">
    <source>
        <dbReference type="EMBL" id="WAW14064.1"/>
    </source>
</evidence>
<dbReference type="EMBL" id="CP114052">
    <property type="protein sequence ID" value="WAW14064.1"/>
    <property type="molecule type" value="Genomic_DNA"/>
</dbReference>
<dbReference type="Pfam" id="PF20612">
    <property type="entry name" value="SHOCT_2"/>
    <property type="match status" value="1"/>
</dbReference>
<protein>
    <recommendedName>
        <fullName evidence="1">SHOCT-like domain-containing protein</fullName>
    </recommendedName>
</protein>
<reference evidence="2" key="1">
    <citation type="submission" date="2022-12" db="EMBL/GenBank/DDBJ databases">
        <title>Peptostreptococcus.</title>
        <authorList>
            <person name="Lee S.H."/>
        </authorList>
    </citation>
    <scope>NUCLEOTIDE SEQUENCE</scope>
    <source>
        <strain evidence="2">CBA3647</strain>
    </source>
</reference>
<sequence>MNKDLDLREITYQIIMSNAKKMLIKDLISRDEYMEFDSKMKEKYKPKIGPIYSEIDLI</sequence>
<feature type="domain" description="SHOCT-like" evidence="1">
    <location>
        <begin position="1"/>
        <end position="52"/>
    </location>
</feature>
<evidence type="ECO:0000313" key="3">
    <source>
        <dbReference type="Proteomes" id="UP001164187"/>
    </source>
</evidence>
<proteinExistence type="predicted"/>
<accession>A0ABY7JL37</accession>
<name>A0ABY7JL37_9FIRM</name>
<organism evidence="2 3">
    <name type="scientific">Peptostreptococcus equinus</name>
    <dbReference type="NCBI Taxonomy" id="3003601"/>
    <lineage>
        <taxon>Bacteria</taxon>
        <taxon>Bacillati</taxon>
        <taxon>Bacillota</taxon>
        <taxon>Clostridia</taxon>
        <taxon>Peptostreptococcales</taxon>
        <taxon>Peptostreptococcaceae</taxon>
        <taxon>Peptostreptococcus</taxon>
    </lineage>
</organism>
<evidence type="ECO:0000259" key="1">
    <source>
        <dbReference type="Pfam" id="PF20612"/>
    </source>
</evidence>